<evidence type="ECO:0000313" key="1">
    <source>
        <dbReference type="EMBL" id="CCA16072.1"/>
    </source>
</evidence>
<gene>
    <name evidence="1" type="primary">AlNc14C18G1859</name>
    <name evidence="1" type="ORF">ALNC14_022150</name>
</gene>
<name>F0W4N8_9STRA</name>
<reference evidence="1" key="1">
    <citation type="journal article" date="2011" name="PLoS Biol.">
        <title>Gene gain and loss during evolution of obligate parasitism in the white rust pathogen of Arabidopsis thaliana.</title>
        <authorList>
            <person name="Kemen E."/>
            <person name="Gardiner A."/>
            <person name="Schultz-Larsen T."/>
            <person name="Kemen A.C."/>
            <person name="Balmuth A.L."/>
            <person name="Robert-Seilaniantz A."/>
            <person name="Bailey K."/>
            <person name="Holub E."/>
            <person name="Studholme D.J."/>
            <person name="Maclean D."/>
            <person name="Jones J.D."/>
        </authorList>
    </citation>
    <scope>NUCLEOTIDE SEQUENCE</scope>
</reference>
<sequence length="233" mass="27184">MGKHSHMKSSKFTRSFLSSNAHKSKRSYRVRYFIELVIQSVQRRAIRVGFHGTFEALYKLHLQLEKLWWHVHAPSLHPNSKATEPLPSFPESSKSLASRLEARKNYELERMNARSQALFQYYTALFNTVQDREFFLEVFRERAEDRAITRHNDPSQDTTWQCPSSSRVRFRNSSSTTVTSASSEEYNGINRVELHKDAKEKKVCISSRLLSLVILSKEKDEVEFTAPTVVNRR</sequence>
<dbReference type="EMBL" id="FR824063">
    <property type="protein sequence ID" value="CCA16072.1"/>
    <property type="molecule type" value="Genomic_DNA"/>
</dbReference>
<accession>F0W4N8</accession>
<reference evidence="1" key="2">
    <citation type="submission" date="2011-02" db="EMBL/GenBank/DDBJ databases">
        <authorList>
            <person name="MacLean D."/>
        </authorList>
    </citation>
    <scope>NUCLEOTIDE SEQUENCE</scope>
</reference>
<proteinExistence type="predicted"/>
<protein>
    <submittedName>
        <fullName evidence="1">AlNc14C18G1859 protein</fullName>
    </submittedName>
</protein>
<dbReference type="HOGENOM" id="CLU_1191712_0_0_1"/>
<dbReference type="AlphaFoldDB" id="F0W4N8"/>
<organism evidence="1">
    <name type="scientific">Albugo laibachii Nc14</name>
    <dbReference type="NCBI Taxonomy" id="890382"/>
    <lineage>
        <taxon>Eukaryota</taxon>
        <taxon>Sar</taxon>
        <taxon>Stramenopiles</taxon>
        <taxon>Oomycota</taxon>
        <taxon>Peronosporomycetes</taxon>
        <taxon>Albuginales</taxon>
        <taxon>Albuginaceae</taxon>
        <taxon>Albugo</taxon>
    </lineage>
</organism>